<organism evidence="2">
    <name type="scientific">Quercus suber</name>
    <name type="common">Cork oak</name>
    <dbReference type="NCBI Taxonomy" id="58331"/>
    <lineage>
        <taxon>Eukaryota</taxon>
        <taxon>Viridiplantae</taxon>
        <taxon>Streptophyta</taxon>
        <taxon>Embryophyta</taxon>
        <taxon>Tracheophyta</taxon>
        <taxon>Spermatophyta</taxon>
        <taxon>Magnoliopsida</taxon>
        <taxon>eudicotyledons</taxon>
        <taxon>Gunneridae</taxon>
        <taxon>Pentapetalae</taxon>
        <taxon>rosids</taxon>
        <taxon>fabids</taxon>
        <taxon>Fagales</taxon>
        <taxon>Fagaceae</taxon>
        <taxon>Quercus</taxon>
    </lineage>
</organism>
<evidence type="ECO:0000256" key="1">
    <source>
        <dbReference type="SAM" id="MobiDB-lite"/>
    </source>
</evidence>
<feature type="compositionally biased region" description="Polar residues" evidence="1">
    <location>
        <begin position="46"/>
        <end position="56"/>
    </location>
</feature>
<accession>A0AAW0LZ34</accession>
<feature type="non-terminal residue" evidence="2">
    <location>
        <position position="1"/>
    </location>
</feature>
<feature type="compositionally biased region" description="Low complexity" evidence="1">
    <location>
        <begin position="30"/>
        <end position="40"/>
    </location>
</feature>
<feature type="region of interest" description="Disordered" evidence="1">
    <location>
        <begin position="72"/>
        <end position="102"/>
    </location>
</feature>
<reference evidence="2" key="2">
    <citation type="journal article" date="2018" name="Sci. Data">
        <title>The draft genome sequence of cork oak.</title>
        <authorList>
            <person name="Ramos A.M."/>
            <person name="Usie A."/>
            <person name="Barbosa P."/>
            <person name="Barros P.M."/>
            <person name="Capote T."/>
            <person name="Chaves I."/>
            <person name="Simoes F."/>
            <person name="Abreu I."/>
            <person name="Carrasquinho I."/>
            <person name="Faro C."/>
            <person name="Guimaraes J.B."/>
            <person name="Mendonca D."/>
            <person name="Nobrega F."/>
            <person name="Rodrigues L."/>
            <person name="Saibo N.J.M."/>
            <person name="Varela M.C."/>
            <person name="Egas C."/>
            <person name="Matos J."/>
            <person name="Miguel C.M."/>
            <person name="Oliveira M.M."/>
            <person name="Ricardo C.P."/>
            <person name="Goncalves S."/>
        </authorList>
    </citation>
    <scope>NUCLEOTIDE SEQUENCE [LARGE SCALE GENOMIC DNA]</scope>
    <source>
        <strain evidence="2">HL8</strain>
    </source>
</reference>
<evidence type="ECO:0000313" key="2">
    <source>
        <dbReference type="EMBL" id="KAK7856700.1"/>
    </source>
</evidence>
<feature type="region of interest" description="Disordered" evidence="1">
    <location>
        <begin position="1"/>
        <end position="59"/>
    </location>
</feature>
<feature type="compositionally biased region" description="Polar residues" evidence="1">
    <location>
        <begin position="1"/>
        <end position="11"/>
    </location>
</feature>
<sequence length="102" mass="11205">VELRSIGTNPEYQDDDPSSFSLPEIVLFRSSPSSSSSFDSPKTHLDPNNQPNQTAQPKLHVISPEPHISSQFYTFNLKSHPHDPLPPRASLGHANGDPLPPL</sequence>
<reference evidence="2" key="1">
    <citation type="submission" date="2017-12" db="EMBL/GenBank/DDBJ databases">
        <authorList>
            <person name="Barbosa P."/>
            <person name="Usie A."/>
            <person name="Ramos A.M."/>
        </authorList>
    </citation>
    <scope>NUCLEOTIDE SEQUENCE</scope>
    <source>
        <strain evidence="2">HL8</strain>
        <tissue evidence="2">Leaves</tissue>
    </source>
</reference>
<dbReference type="AlphaFoldDB" id="A0AAW0LZ34"/>
<gene>
    <name evidence="2" type="ORF">CFP56_022095</name>
</gene>
<dbReference type="EMBL" id="PKMF04000034">
    <property type="protein sequence ID" value="KAK7856700.1"/>
    <property type="molecule type" value="Genomic_DNA"/>
</dbReference>
<proteinExistence type="predicted"/>
<protein>
    <submittedName>
        <fullName evidence="2">Uncharacterized protein</fullName>
    </submittedName>
</protein>
<reference evidence="2" key="3">
    <citation type="submission" date="2023-07" db="EMBL/GenBank/DDBJ databases">
        <title>An improved reference 1 genome and first organelle genomes of Quercus suber.</title>
        <authorList>
            <consortium name="Genosuber Consortium"/>
            <person name="Usie A."/>
            <person name="Serra O."/>
            <person name="Barros P."/>
        </authorList>
    </citation>
    <scope>NUCLEOTIDE SEQUENCE</scope>
    <source>
        <strain evidence="2">HL8</strain>
        <tissue evidence="2">Leaves</tissue>
    </source>
</reference>
<comment type="caution">
    <text evidence="2">The sequence shown here is derived from an EMBL/GenBank/DDBJ whole genome shotgun (WGS) entry which is preliminary data.</text>
</comment>
<name>A0AAW0LZ34_QUESU</name>